<dbReference type="Pfam" id="PF00072">
    <property type="entry name" value="Response_reg"/>
    <property type="match status" value="1"/>
</dbReference>
<dbReference type="PROSITE" id="PS00622">
    <property type="entry name" value="HTH_LUXR_1"/>
    <property type="match status" value="1"/>
</dbReference>
<name>A0ABY4BVI0_9MICO</name>
<dbReference type="SUPFAM" id="SSF46894">
    <property type="entry name" value="C-terminal effector domain of the bipartite response regulators"/>
    <property type="match status" value="1"/>
</dbReference>
<keyword evidence="2" id="KW-0805">Transcription regulation</keyword>
<evidence type="ECO:0000259" key="7">
    <source>
        <dbReference type="PROSITE" id="PS50110"/>
    </source>
</evidence>
<dbReference type="InterPro" id="IPR016032">
    <property type="entry name" value="Sig_transdc_resp-reg_C-effctor"/>
</dbReference>
<organism evidence="8 9">
    <name type="scientific">Agromyces larvae</name>
    <dbReference type="NCBI Taxonomy" id="2929802"/>
    <lineage>
        <taxon>Bacteria</taxon>
        <taxon>Bacillati</taxon>
        <taxon>Actinomycetota</taxon>
        <taxon>Actinomycetes</taxon>
        <taxon>Micrococcales</taxon>
        <taxon>Microbacteriaceae</taxon>
        <taxon>Agromyces</taxon>
    </lineage>
</organism>
<dbReference type="SMART" id="SM00448">
    <property type="entry name" value="REC"/>
    <property type="match status" value="1"/>
</dbReference>
<dbReference type="InterPro" id="IPR011006">
    <property type="entry name" value="CheY-like_superfamily"/>
</dbReference>
<dbReference type="PROSITE" id="PS50043">
    <property type="entry name" value="HTH_LUXR_2"/>
    <property type="match status" value="1"/>
</dbReference>
<keyword evidence="9" id="KW-1185">Reference proteome</keyword>
<evidence type="ECO:0000259" key="6">
    <source>
        <dbReference type="PROSITE" id="PS50043"/>
    </source>
</evidence>
<keyword evidence="1 5" id="KW-0597">Phosphoprotein</keyword>
<dbReference type="PANTHER" id="PTHR43214:SF24">
    <property type="entry name" value="TRANSCRIPTIONAL REGULATORY PROTEIN NARL-RELATED"/>
    <property type="match status" value="1"/>
</dbReference>
<evidence type="ECO:0000256" key="1">
    <source>
        <dbReference type="ARBA" id="ARBA00022553"/>
    </source>
</evidence>
<evidence type="ECO:0000256" key="3">
    <source>
        <dbReference type="ARBA" id="ARBA00023125"/>
    </source>
</evidence>
<dbReference type="Gene3D" id="3.40.50.2300">
    <property type="match status" value="1"/>
</dbReference>
<dbReference type="Pfam" id="PF00196">
    <property type="entry name" value="GerE"/>
    <property type="match status" value="1"/>
</dbReference>
<dbReference type="InterPro" id="IPR058245">
    <property type="entry name" value="NreC/VraR/RcsB-like_REC"/>
</dbReference>
<accession>A0ABY4BVI0</accession>
<protein>
    <submittedName>
        <fullName evidence="8">Response regulator transcription factor</fullName>
    </submittedName>
</protein>
<dbReference type="CDD" id="cd17535">
    <property type="entry name" value="REC_NarL-like"/>
    <property type="match status" value="1"/>
</dbReference>
<keyword evidence="4" id="KW-0804">Transcription</keyword>
<dbReference type="EMBL" id="CP094528">
    <property type="protein sequence ID" value="UOE43188.1"/>
    <property type="molecule type" value="Genomic_DNA"/>
</dbReference>
<feature type="modified residue" description="4-aspartylphosphate" evidence="5">
    <location>
        <position position="54"/>
    </location>
</feature>
<proteinExistence type="predicted"/>
<dbReference type="CDD" id="cd06170">
    <property type="entry name" value="LuxR_C_like"/>
    <property type="match status" value="1"/>
</dbReference>
<evidence type="ECO:0000256" key="5">
    <source>
        <dbReference type="PROSITE-ProRule" id="PRU00169"/>
    </source>
</evidence>
<dbReference type="InterPro" id="IPR039420">
    <property type="entry name" value="WalR-like"/>
</dbReference>
<gene>
    <name evidence="8" type="ORF">MTO99_13455</name>
</gene>
<evidence type="ECO:0000256" key="4">
    <source>
        <dbReference type="ARBA" id="ARBA00023163"/>
    </source>
</evidence>
<feature type="domain" description="Response regulatory" evidence="7">
    <location>
        <begin position="3"/>
        <end position="124"/>
    </location>
</feature>
<evidence type="ECO:0000313" key="8">
    <source>
        <dbReference type="EMBL" id="UOE43188.1"/>
    </source>
</evidence>
<evidence type="ECO:0000256" key="2">
    <source>
        <dbReference type="ARBA" id="ARBA00023015"/>
    </source>
</evidence>
<feature type="domain" description="HTH luxR-type" evidence="6">
    <location>
        <begin position="137"/>
        <end position="202"/>
    </location>
</feature>
<keyword evidence="3" id="KW-0238">DNA-binding</keyword>
<dbReference type="InterPro" id="IPR001789">
    <property type="entry name" value="Sig_transdc_resp-reg_receiver"/>
</dbReference>
<reference evidence="8 9" key="1">
    <citation type="submission" date="2022-03" db="EMBL/GenBank/DDBJ databases">
        <title>Mucilaginibacter sp. isolated from the gut of Protaetia brevitarsis seulensis larvae.</title>
        <authorList>
            <person name="Won M."/>
            <person name="Kim S.-J."/>
            <person name="Kwon S.-W."/>
        </authorList>
    </citation>
    <scope>NUCLEOTIDE SEQUENCE [LARGE SCALE GENOMIC DNA]</scope>
    <source>
        <strain evidence="8 9">CFWR-12</strain>
    </source>
</reference>
<dbReference type="PROSITE" id="PS50110">
    <property type="entry name" value="RESPONSE_REGULATORY"/>
    <property type="match status" value="1"/>
</dbReference>
<dbReference type="SMART" id="SM00421">
    <property type="entry name" value="HTH_LUXR"/>
    <property type="match status" value="1"/>
</dbReference>
<dbReference type="PRINTS" id="PR00038">
    <property type="entry name" value="HTHLUXR"/>
</dbReference>
<evidence type="ECO:0000313" key="9">
    <source>
        <dbReference type="Proteomes" id="UP000832097"/>
    </source>
</evidence>
<sequence>MIRVLIVDDHPVVRAGLRAVLSSEPDVEVVADLGEASAAIDAVATLRPDVVLMDLQFPTGMQGAEATGLIRSGGPEPVAPPAVLILTNYDSDRDIVRAIDAGATSYLLKDAPPDVLVAAIRSAAAGDPVRGAVLLAERAELAPLSRRELEVLELVAAGESNRAIAAALHLSEATVKSHLARINHRLGATSRTDAVARAREWGVLRD</sequence>
<dbReference type="InterPro" id="IPR000792">
    <property type="entry name" value="Tscrpt_reg_LuxR_C"/>
</dbReference>
<dbReference type="RefSeq" id="WP_243554150.1">
    <property type="nucleotide sequence ID" value="NZ_CP094528.1"/>
</dbReference>
<dbReference type="Proteomes" id="UP000832097">
    <property type="component" value="Chromosome"/>
</dbReference>
<dbReference type="PANTHER" id="PTHR43214">
    <property type="entry name" value="TWO-COMPONENT RESPONSE REGULATOR"/>
    <property type="match status" value="1"/>
</dbReference>
<dbReference type="SUPFAM" id="SSF52172">
    <property type="entry name" value="CheY-like"/>
    <property type="match status" value="1"/>
</dbReference>